<feature type="transmembrane region" description="Helical" evidence="1">
    <location>
        <begin position="95"/>
        <end position="116"/>
    </location>
</feature>
<evidence type="ECO:0000313" key="3">
    <source>
        <dbReference type="Proteomes" id="UP000597762"/>
    </source>
</evidence>
<feature type="transmembrane region" description="Helical" evidence="1">
    <location>
        <begin position="153"/>
        <end position="171"/>
    </location>
</feature>
<comment type="caution">
    <text evidence="2">The sequence shown here is derived from an EMBL/GenBank/DDBJ whole genome shotgun (WGS) entry which is preliminary data.</text>
</comment>
<accession>A0A812EGF2</accession>
<protein>
    <submittedName>
        <fullName evidence="2">RPB1</fullName>
        <ecNumber evidence="2">2.7.7.6</ecNumber>
    </submittedName>
</protein>
<keyword evidence="2" id="KW-0808">Transferase</keyword>
<reference evidence="2" key="1">
    <citation type="submission" date="2021-01" db="EMBL/GenBank/DDBJ databases">
        <authorList>
            <person name="Li R."/>
            <person name="Bekaert M."/>
        </authorList>
    </citation>
    <scope>NUCLEOTIDE SEQUENCE</scope>
    <source>
        <strain evidence="2">Farmed</strain>
    </source>
</reference>
<keyword evidence="1" id="KW-1133">Transmembrane helix</keyword>
<keyword evidence="1" id="KW-0812">Transmembrane</keyword>
<evidence type="ECO:0000256" key="1">
    <source>
        <dbReference type="SAM" id="Phobius"/>
    </source>
</evidence>
<evidence type="ECO:0000313" key="2">
    <source>
        <dbReference type="EMBL" id="CAE1322101.1"/>
    </source>
</evidence>
<dbReference type="AlphaFoldDB" id="A0A812EGF2"/>
<proteinExistence type="predicted"/>
<feature type="transmembrane region" description="Helical" evidence="1">
    <location>
        <begin position="68"/>
        <end position="89"/>
    </location>
</feature>
<sequence>MSYFFLLHTHLFPLILSLAFLSPYFSFFTPTYSPPHHFSSFLISLLFPSSHPLIHPSFLSLAFLSPTFLLHTHLFTPLILFSSFLISYFSSSHPLISTILSLAFLSPYFSFFTPLIPHHPFSSFSPIILSLAFLLHTHLFTPHPLPSQAFLSPTFLLPPTIHPLILSLAFLSPTFPSSHPYSPLILSLAFLFLLFLLHPTSPPHHFSSFLISYFSFTPTYSPSSHSLFSAFPPTYLLFL</sequence>
<dbReference type="Proteomes" id="UP000597762">
    <property type="component" value="Unassembled WGS sequence"/>
</dbReference>
<keyword evidence="1" id="KW-0472">Membrane</keyword>
<keyword evidence="2" id="KW-0548">Nucleotidyltransferase</keyword>
<dbReference type="GO" id="GO:0003899">
    <property type="term" value="F:DNA-directed RNA polymerase activity"/>
    <property type="evidence" value="ECO:0007669"/>
    <property type="project" value="UniProtKB-EC"/>
</dbReference>
<feature type="transmembrane region" description="Helical" evidence="1">
    <location>
        <begin position="183"/>
        <end position="200"/>
    </location>
</feature>
<keyword evidence="3" id="KW-1185">Reference proteome</keyword>
<name>A0A812EGF2_ACAPH</name>
<organism evidence="2 3">
    <name type="scientific">Acanthosepion pharaonis</name>
    <name type="common">Pharaoh cuttlefish</name>
    <name type="synonym">Sepia pharaonis</name>
    <dbReference type="NCBI Taxonomy" id="158019"/>
    <lineage>
        <taxon>Eukaryota</taxon>
        <taxon>Metazoa</taxon>
        <taxon>Spiralia</taxon>
        <taxon>Lophotrochozoa</taxon>
        <taxon>Mollusca</taxon>
        <taxon>Cephalopoda</taxon>
        <taxon>Coleoidea</taxon>
        <taxon>Decapodiformes</taxon>
        <taxon>Sepiida</taxon>
        <taxon>Sepiina</taxon>
        <taxon>Sepiidae</taxon>
        <taxon>Acanthosepion</taxon>
    </lineage>
</organism>
<dbReference type="EMBL" id="CAHIKZ030005296">
    <property type="protein sequence ID" value="CAE1322101.1"/>
    <property type="molecule type" value="Genomic_DNA"/>
</dbReference>
<gene>
    <name evidence="2" type="ORF">SPHA_72115</name>
</gene>
<dbReference type="EC" id="2.7.7.6" evidence="2"/>